<dbReference type="Proteomes" id="UP000677228">
    <property type="component" value="Unassembled WGS sequence"/>
</dbReference>
<feature type="region of interest" description="Disordered" evidence="1">
    <location>
        <begin position="94"/>
        <end position="136"/>
    </location>
</feature>
<evidence type="ECO:0000313" key="4">
    <source>
        <dbReference type="Proteomes" id="UP000677228"/>
    </source>
</evidence>
<gene>
    <name evidence="2" type="ORF">OVA965_LOCUS9716</name>
    <name evidence="3" type="ORF">TMI583_LOCUS9712</name>
</gene>
<accession>A0A8S2D841</accession>
<dbReference type="EMBL" id="CAJOBA010003485">
    <property type="protein sequence ID" value="CAF3683319.1"/>
    <property type="molecule type" value="Genomic_DNA"/>
</dbReference>
<evidence type="ECO:0000313" key="3">
    <source>
        <dbReference type="EMBL" id="CAF3683319.1"/>
    </source>
</evidence>
<comment type="caution">
    <text evidence="2">The sequence shown here is derived from an EMBL/GenBank/DDBJ whole genome shotgun (WGS) entry which is preliminary data.</text>
</comment>
<organism evidence="2 4">
    <name type="scientific">Didymodactylos carnosus</name>
    <dbReference type="NCBI Taxonomy" id="1234261"/>
    <lineage>
        <taxon>Eukaryota</taxon>
        <taxon>Metazoa</taxon>
        <taxon>Spiralia</taxon>
        <taxon>Gnathifera</taxon>
        <taxon>Rotifera</taxon>
        <taxon>Eurotatoria</taxon>
        <taxon>Bdelloidea</taxon>
        <taxon>Philodinida</taxon>
        <taxon>Philodinidae</taxon>
        <taxon>Didymodactylos</taxon>
    </lineage>
</organism>
<feature type="compositionally biased region" description="Polar residues" evidence="1">
    <location>
        <begin position="121"/>
        <end position="136"/>
    </location>
</feature>
<dbReference type="EMBL" id="CAJNOK010003484">
    <property type="protein sequence ID" value="CAF0902950.1"/>
    <property type="molecule type" value="Genomic_DNA"/>
</dbReference>
<sequence length="136" mass="15542">MNEIERAAERGLAVERERGRTAERGVEPLVVARARAAARRRREARFELPVRETAIRLELGRDTVLDELESEKNKALELNNLSLYVQNHFTNRNDHSTLANQYESESDPDNAQYGDNKSESDCGSENETQLNEVLRT</sequence>
<evidence type="ECO:0000313" key="2">
    <source>
        <dbReference type="EMBL" id="CAF0902950.1"/>
    </source>
</evidence>
<proteinExistence type="predicted"/>
<protein>
    <submittedName>
        <fullName evidence="2">Uncharacterized protein</fullName>
    </submittedName>
</protein>
<name>A0A8S2D841_9BILA</name>
<reference evidence="2" key="1">
    <citation type="submission" date="2021-02" db="EMBL/GenBank/DDBJ databases">
        <authorList>
            <person name="Nowell W R."/>
        </authorList>
    </citation>
    <scope>NUCLEOTIDE SEQUENCE</scope>
</reference>
<dbReference type="Proteomes" id="UP000682733">
    <property type="component" value="Unassembled WGS sequence"/>
</dbReference>
<feature type="compositionally biased region" description="Polar residues" evidence="1">
    <location>
        <begin position="94"/>
        <end position="103"/>
    </location>
</feature>
<dbReference type="AlphaFoldDB" id="A0A8S2D841"/>
<evidence type="ECO:0000256" key="1">
    <source>
        <dbReference type="SAM" id="MobiDB-lite"/>
    </source>
</evidence>